<evidence type="ECO:0000313" key="2">
    <source>
        <dbReference type="EMBL" id="MBE1484388.1"/>
    </source>
</evidence>
<evidence type="ECO:0000313" key="3">
    <source>
        <dbReference type="Proteomes" id="UP000649753"/>
    </source>
</evidence>
<name>A0A927M2J1_9ACTN</name>
<feature type="region of interest" description="Disordered" evidence="1">
    <location>
        <begin position="789"/>
        <end position="810"/>
    </location>
</feature>
<dbReference type="Proteomes" id="UP000649753">
    <property type="component" value="Unassembled WGS sequence"/>
</dbReference>
<accession>A0A927M2J1</accession>
<comment type="caution">
    <text evidence="2">The sequence shown here is derived from an EMBL/GenBank/DDBJ whole genome shotgun (WGS) entry which is preliminary data.</text>
</comment>
<organism evidence="2 3">
    <name type="scientific">Plantactinospora soyae</name>
    <dbReference type="NCBI Taxonomy" id="1544732"/>
    <lineage>
        <taxon>Bacteria</taxon>
        <taxon>Bacillati</taxon>
        <taxon>Actinomycetota</taxon>
        <taxon>Actinomycetes</taxon>
        <taxon>Micromonosporales</taxon>
        <taxon>Micromonosporaceae</taxon>
        <taxon>Plantactinospora</taxon>
    </lineage>
</organism>
<reference evidence="2" key="1">
    <citation type="submission" date="2020-10" db="EMBL/GenBank/DDBJ databases">
        <title>Sequencing the genomes of 1000 actinobacteria strains.</title>
        <authorList>
            <person name="Klenk H.-P."/>
        </authorList>
    </citation>
    <scope>NUCLEOTIDE SEQUENCE</scope>
    <source>
        <strain evidence="2">DSM 46832</strain>
    </source>
</reference>
<evidence type="ECO:0000256" key="1">
    <source>
        <dbReference type="SAM" id="MobiDB-lite"/>
    </source>
</evidence>
<gene>
    <name evidence="2" type="ORF">H4W31_000026</name>
</gene>
<keyword evidence="3" id="KW-1185">Reference proteome</keyword>
<proteinExistence type="predicted"/>
<feature type="compositionally biased region" description="Low complexity" evidence="1">
    <location>
        <begin position="789"/>
        <end position="799"/>
    </location>
</feature>
<dbReference type="RefSeq" id="WP_192764761.1">
    <property type="nucleotide sequence ID" value="NZ_JADBEB010000001.1"/>
</dbReference>
<dbReference type="EMBL" id="JADBEB010000001">
    <property type="protein sequence ID" value="MBE1484388.1"/>
    <property type="molecule type" value="Genomic_DNA"/>
</dbReference>
<dbReference type="AlphaFoldDB" id="A0A927M2J1"/>
<sequence>MMSYELVAGTGDLRLAEELIRAGVVGNPERTAADQPDALPWLAFVPGKTAQVLACVETGWTEAVDGTGQPIAPVKLVYLPYSDATVGLPTCQSLSTAVHGLRWSGVDQPPADLTGDGRIVLDLAPGAVDTLIAAVAHCGFEWAATVAAVLLDGGTVAIVAAIDQFPGPDERIVALDAVFALLPYWYRTALSAATWTSPRAAHAIRLSFTSRAGSEQTEVGWRVPVPEPQLRTQDAVAYLEELCIAARDPEIGTAGVVRHLAERRQPPADSPQSHALNDLREVRLAEMVHHEVNRGYGHPLRVDNVLARGWQLLDGVKRRDFTCFLLDRAGRPDELGVQAVDVLRRRWVPDMLDILLERTRTALSARDLALVRRHLDEVHRLAPPSSGTADQLFQRLLARDRGADPAVLLDLLFDPPDGIDAQAPGVARALLRWPDLYCRYLERLLRSDAARIVGHLTGLERAASGDVPGWFRPFIAVAQGDMNRARPEDRDSLVQIWPEAGGTLLEIAELRGVTNRMFGFVWPALVRSVGLSLARTGSAPPVPTFIPLNGRDTAKADLLNLLILGAMPALALSPAEPPADYLDGLRVGWSDAAFADHRASRVRPLVDIIGGEPGPARVAKLCAVGNAIDDDRVTAAITDALADEVARARPRWLNLSVEWARRIANLGRLRHFWPLYQLAGLTRIDGTDITALAGTVRQAAARGAGLDEILPMLATWLARQLNAGTPESIVRDMVSEISRPEPPISQLGHQIGIAILQGRAGPELANAFGRVIETDVRNANVFSQLRAAATAPPQHHAPAVRTTDRISPPPAVVRAPKVVHPAAAPGAPGDSRINRALAGVRKHNPFKKRQS</sequence>
<protein>
    <submittedName>
        <fullName evidence="2">Uncharacterized protein</fullName>
    </submittedName>
</protein>